<dbReference type="VEuPathDB" id="ToxoDB:EBH_0082870"/>
<dbReference type="OrthoDB" id="347578at2759"/>
<dbReference type="Gene3D" id="1.20.1270.60">
    <property type="entry name" value="Arfaptin homology (AH) domain/BAR domain"/>
    <property type="match status" value="1"/>
</dbReference>
<evidence type="ECO:0000313" key="2">
    <source>
        <dbReference type="Proteomes" id="UP000030750"/>
    </source>
</evidence>
<proteinExistence type="predicted"/>
<dbReference type="Proteomes" id="UP000030750">
    <property type="component" value="Unassembled WGS sequence"/>
</dbReference>
<reference evidence="1" key="2">
    <citation type="submission" date="2013-10" db="EMBL/GenBank/DDBJ databases">
        <authorList>
            <person name="Aslett M."/>
        </authorList>
    </citation>
    <scope>NUCLEOTIDE SEQUENCE [LARGE SCALE GENOMIC DNA]</scope>
    <source>
        <strain evidence="1">Houghton</strain>
    </source>
</reference>
<dbReference type="InterPro" id="IPR027267">
    <property type="entry name" value="AH/BAR_dom_sf"/>
</dbReference>
<dbReference type="AlphaFoldDB" id="U6LFV5"/>
<dbReference type="EMBL" id="HG711584">
    <property type="protein sequence ID" value="CDJ49287.1"/>
    <property type="molecule type" value="Genomic_DNA"/>
</dbReference>
<accession>U6LFV5</accession>
<sequence>MRPPSSPLYCDCLRKALLDLGPNIENALCGGAEMLRRIRRAEMLLNQRSAAAREACHYTQKLTALRQQPQETQKAQLRVQRNEQKLSKALSNFYEKEQVVNVSSAVPPQIRATELNT</sequence>
<evidence type="ECO:0000313" key="1">
    <source>
        <dbReference type="EMBL" id="CDJ49287.1"/>
    </source>
</evidence>
<keyword evidence="2" id="KW-1185">Reference proteome</keyword>
<protein>
    <submittedName>
        <fullName evidence="1">Uncharacterized protein</fullName>
    </submittedName>
</protein>
<organism evidence="1 2">
    <name type="scientific">Eimeria brunetti</name>
    <dbReference type="NCBI Taxonomy" id="51314"/>
    <lineage>
        <taxon>Eukaryota</taxon>
        <taxon>Sar</taxon>
        <taxon>Alveolata</taxon>
        <taxon>Apicomplexa</taxon>
        <taxon>Conoidasida</taxon>
        <taxon>Coccidia</taxon>
        <taxon>Eucoccidiorida</taxon>
        <taxon>Eimeriorina</taxon>
        <taxon>Eimeriidae</taxon>
        <taxon>Eimeria</taxon>
    </lineage>
</organism>
<gene>
    <name evidence="1" type="ORF">EBH_0082870</name>
</gene>
<name>U6LFV5_9EIME</name>
<reference evidence="1" key="1">
    <citation type="submission" date="2013-10" db="EMBL/GenBank/DDBJ databases">
        <title>Genomic analysis of the causative agents of coccidiosis in chickens.</title>
        <authorList>
            <person name="Reid A.J."/>
            <person name="Blake D."/>
            <person name="Billington K."/>
            <person name="Browne H."/>
            <person name="Dunn M."/>
            <person name="Hung S."/>
            <person name="Kawahara F."/>
            <person name="Miranda-Saavedra D."/>
            <person name="Mourier T."/>
            <person name="Nagra H."/>
            <person name="Otto T.D."/>
            <person name="Rawlings N."/>
            <person name="Sanchez A."/>
            <person name="Sanders M."/>
            <person name="Subramaniam C."/>
            <person name="Tay Y."/>
            <person name="Dear P."/>
            <person name="Doerig C."/>
            <person name="Gruber A."/>
            <person name="Parkinson J."/>
            <person name="Shirley M."/>
            <person name="Wan K.L."/>
            <person name="Berriman M."/>
            <person name="Tomley F."/>
            <person name="Pain A."/>
        </authorList>
    </citation>
    <scope>NUCLEOTIDE SEQUENCE [LARGE SCALE GENOMIC DNA]</scope>
    <source>
        <strain evidence="1">Houghton</strain>
    </source>
</reference>